<dbReference type="GO" id="GO:0160107">
    <property type="term" value="F:tRNA (adenine(58)-N1)-methyltransferase activity"/>
    <property type="evidence" value="ECO:0007669"/>
    <property type="project" value="UniProtKB-EC"/>
</dbReference>
<comment type="catalytic activity">
    <reaction evidence="7">
        <text>an adenosine in mRNA + S-adenosyl-L-methionine = an N(1)-methyladenosine in mRNA + S-adenosyl-L-homocysteine + H(+)</text>
        <dbReference type="Rhea" id="RHEA:55392"/>
        <dbReference type="Rhea" id="RHEA-COMP:12414"/>
        <dbReference type="Rhea" id="RHEA-COMP:12415"/>
        <dbReference type="ChEBI" id="CHEBI:15378"/>
        <dbReference type="ChEBI" id="CHEBI:57856"/>
        <dbReference type="ChEBI" id="CHEBI:59789"/>
        <dbReference type="ChEBI" id="CHEBI:74411"/>
        <dbReference type="ChEBI" id="CHEBI:74491"/>
    </reaction>
</comment>
<dbReference type="EMBL" id="HBUF01201792">
    <property type="protein sequence ID" value="CAG6662161.1"/>
    <property type="molecule type" value="Transcribed_RNA"/>
</dbReference>
<dbReference type="SUPFAM" id="SSF53335">
    <property type="entry name" value="S-adenosyl-L-methionine-dependent methyltransferases"/>
    <property type="match status" value="1"/>
</dbReference>
<dbReference type="EMBL" id="HBUF01201793">
    <property type="protein sequence ID" value="CAG6662162.1"/>
    <property type="molecule type" value="Transcribed_RNA"/>
</dbReference>
<accession>A0A8D8Y2Q1</accession>
<keyword evidence="6 8" id="KW-0539">Nucleus</keyword>
<dbReference type="PIRSF" id="PIRSF017269">
    <property type="entry name" value="GCD14"/>
    <property type="match status" value="1"/>
</dbReference>
<evidence type="ECO:0000313" key="11">
    <source>
        <dbReference type="EMBL" id="CAG6718517.1"/>
    </source>
</evidence>
<dbReference type="EC" id="2.1.1.220" evidence="8"/>
<keyword evidence="5 8" id="KW-0819">tRNA processing</keyword>
<dbReference type="PROSITE" id="PS51620">
    <property type="entry name" value="SAM_TRM61"/>
    <property type="match status" value="1"/>
</dbReference>
<feature type="binding site" evidence="9">
    <location>
        <position position="142"/>
    </location>
    <ligand>
        <name>S-adenosyl-L-methionine</name>
        <dbReference type="ChEBI" id="CHEBI:59789"/>
    </ligand>
</feature>
<feature type="binding site" evidence="9">
    <location>
        <position position="189"/>
    </location>
    <ligand>
        <name>S-adenosyl-L-methionine</name>
        <dbReference type="ChEBI" id="CHEBI:59789"/>
    </ligand>
</feature>
<dbReference type="FunFam" id="3.40.50.150:FF:000247">
    <property type="entry name" value="tRNA (adenine(58)-N(1))-methyltransferase catalytic subunit TRM61"/>
    <property type="match status" value="1"/>
</dbReference>
<evidence type="ECO:0000256" key="6">
    <source>
        <dbReference type="ARBA" id="ARBA00023242"/>
    </source>
</evidence>
<comment type="similarity">
    <text evidence="8">Belongs to the class I-like SAM-binding methyltransferase superfamily. TRM61 family.</text>
</comment>
<evidence type="ECO:0000256" key="2">
    <source>
        <dbReference type="ARBA" id="ARBA00022603"/>
    </source>
</evidence>
<dbReference type="GO" id="GO:0030488">
    <property type="term" value="P:tRNA methylation"/>
    <property type="evidence" value="ECO:0007669"/>
    <property type="project" value="InterPro"/>
</dbReference>
<dbReference type="Gene3D" id="3.40.50.150">
    <property type="entry name" value="Vaccinia Virus protein VP39"/>
    <property type="match status" value="1"/>
</dbReference>
<dbReference type="InterPro" id="IPR014816">
    <property type="entry name" value="tRNA_MeTrfase_Gcd14"/>
</dbReference>
<keyword evidence="2 8" id="KW-0489">Methyltransferase</keyword>
<feature type="domain" description="tRNA (adenine(58)-N(1))-methyltransferase catalytic subunit TRM61 C-terminal" evidence="10">
    <location>
        <begin position="71"/>
        <end position="272"/>
    </location>
</feature>
<dbReference type="EMBL" id="HBUF01357483">
    <property type="protein sequence ID" value="CAG6718515.1"/>
    <property type="molecule type" value="Transcribed_RNA"/>
</dbReference>
<dbReference type="EMBL" id="HBUF01549264">
    <property type="protein sequence ID" value="CAG6758287.1"/>
    <property type="molecule type" value="Transcribed_RNA"/>
</dbReference>
<evidence type="ECO:0000256" key="3">
    <source>
        <dbReference type="ARBA" id="ARBA00022679"/>
    </source>
</evidence>
<dbReference type="EMBL" id="HBUF01127038">
    <property type="protein sequence ID" value="CAG6643390.1"/>
    <property type="molecule type" value="Transcribed_RNA"/>
</dbReference>
<dbReference type="Gene3D" id="3.10.330.20">
    <property type="match status" value="1"/>
</dbReference>
<dbReference type="InterPro" id="IPR029063">
    <property type="entry name" value="SAM-dependent_MTases_sf"/>
</dbReference>
<dbReference type="PANTHER" id="PTHR12133">
    <property type="entry name" value="TRNA (ADENINE(58)-N(1))-METHYLTRANSFERASE"/>
    <property type="match status" value="1"/>
</dbReference>
<dbReference type="GO" id="GO:0031515">
    <property type="term" value="C:tRNA (m1A) methyltransferase complex"/>
    <property type="evidence" value="ECO:0007669"/>
    <property type="project" value="UniProtKB-UniRule"/>
</dbReference>
<keyword evidence="4 8" id="KW-0949">S-adenosyl-L-methionine</keyword>
<sequence length="306" mass="34297">MFNQFKTIVEEGDTIILYLSPFQVFALPVKDTIKNKHGVLVENIFQTSYGALKIRELVGVKYGSKVKLSKGWGFVLYPTPELWTQTLPHRTQIIYTPDISVIIMQLELKPGDVVIESGTGSGSLTHSLARTVQQSGHVYTFDFHEDRARIATEEFQTHGLTQVTCQHRDVVQDGFGEELNHKVDAVFLDLPHPWLAVESAVKSLKTSGGRFCSFSPCIEQVQRTCENLHKLGFVDINTVECLQKEFSVGYRNLPFAEFGESDNQQNDNSNTRHKFVSVTPATPTMQGHTGYITSATLPPVHVRVTN</sequence>
<reference evidence="11" key="1">
    <citation type="submission" date="2021-05" db="EMBL/GenBank/DDBJ databases">
        <authorList>
            <person name="Alioto T."/>
            <person name="Alioto T."/>
            <person name="Gomez Garrido J."/>
        </authorList>
    </citation>
    <scope>NUCLEOTIDE SEQUENCE</scope>
</reference>
<evidence type="ECO:0000256" key="4">
    <source>
        <dbReference type="ARBA" id="ARBA00022691"/>
    </source>
</evidence>
<dbReference type="AlphaFoldDB" id="A0A8D8Y2Q1"/>
<comment type="function">
    <text evidence="8">Catalytic subunit of tRNA (adenine-N(1)-)-methyltransferase, which catalyzes the formation of N(1)-methyladenine at position 58 (m1A58) in initiator methionyl-tRNA.</text>
</comment>
<dbReference type="PANTHER" id="PTHR12133:SF2">
    <property type="entry name" value="TRNA (ADENINE(58)-N(1))-METHYLTRANSFERASE CATALYTIC SUBUNIT TRMT61A"/>
    <property type="match status" value="1"/>
</dbReference>
<dbReference type="Pfam" id="PF08704">
    <property type="entry name" value="GCD14"/>
    <property type="match status" value="1"/>
</dbReference>
<dbReference type="InterPro" id="IPR049470">
    <property type="entry name" value="TRM61_C"/>
</dbReference>
<feature type="binding site" evidence="9">
    <location>
        <begin position="121"/>
        <end position="124"/>
    </location>
    <ligand>
        <name>S-adenosyl-L-methionine</name>
        <dbReference type="ChEBI" id="CHEBI:59789"/>
    </ligand>
</feature>
<evidence type="ECO:0000256" key="9">
    <source>
        <dbReference type="PIRSR" id="PIRSR017269-1"/>
    </source>
</evidence>
<protein>
    <recommendedName>
        <fullName evidence="8">tRNA (adenine(58)-N(1))-methyltransferase catalytic subunit TRMT61A</fullName>
        <ecNumber evidence="8">2.1.1.220</ecNumber>
    </recommendedName>
</protein>
<dbReference type="GO" id="GO:0005634">
    <property type="term" value="C:nucleus"/>
    <property type="evidence" value="ECO:0007669"/>
    <property type="project" value="UniProtKB-SubCell"/>
</dbReference>
<keyword evidence="3 8" id="KW-0808">Transferase</keyword>
<dbReference type="EMBL" id="HBUF01549263">
    <property type="protein sequence ID" value="CAG6758286.1"/>
    <property type="molecule type" value="Transcribed_RNA"/>
</dbReference>
<feature type="binding site" evidence="9">
    <location>
        <position position="169"/>
    </location>
    <ligand>
        <name>S-adenosyl-L-methionine</name>
        <dbReference type="ChEBI" id="CHEBI:59789"/>
    </ligand>
</feature>
<dbReference type="EMBL" id="HBUF01357485">
    <property type="protein sequence ID" value="CAG6718517.1"/>
    <property type="molecule type" value="Transcribed_RNA"/>
</dbReference>
<proteinExistence type="inferred from homology"/>
<name>A0A8D8Y2Q1_9HEMI</name>
<evidence type="ECO:0000256" key="5">
    <source>
        <dbReference type="ARBA" id="ARBA00022694"/>
    </source>
</evidence>
<organism evidence="11">
    <name type="scientific">Cacopsylla melanoneura</name>
    <dbReference type="NCBI Taxonomy" id="428564"/>
    <lineage>
        <taxon>Eukaryota</taxon>
        <taxon>Metazoa</taxon>
        <taxon>Ecdysozoa</taxon>
        <taxon>Arthropoda</taxon>
        <taxon>Hexapoda</taxon>
        <taxon>Insecta</taxon>
        <taxon>Pterygota</taxon>
        <taxon>Neoptera</taxon>
        <taxon>Paraneoptera</taxon>
        <taxon>Hemiptera</taxon>
        <taxon>Sternorrhyncha</taxon>
        <taxon>Psylloidea</taxon>
        <taxon>Psyllidae</taxon>
        <taxon>Psyllinae</taxon>
        <taxon>Cacopsylla</taxon>
    </lineage>
</organism>
<evidence type="ECO:0000256" key="7">
    <source>
        <dbReference type="ARBA" id="ARBA00048481"/>
    </source>
</evidence>
<evidence type="ECO:0000256" key="1">
    <source>
        <dbReference type="ARBA" id="ARBA00004123"/>
    </source>
</evidence>
<dbReference type="EMBL" id="HBUF01127039">
    <property type="protein sequence ID" value="CAG6643391.1"/>
    <property type="molecule type" value="Transcribed_RNA"/>
</dbReference>
<comment type="subcellular location">
    <subcellularLocation>
        <location evidence="1 8">Nucleus</location>
    </subcellularLocation>
</comment>
<evidence type="ECO:0000256" key="8">
    <source>
        <dbReference type="PIRNR" id="PIRNR017269"/>
    </source>
</evidence>
<comment type="catalytic activity">
    <reaction evidence="8">
        <text>adenosine(58) in tRNA + S-adenosyl-L-methionine = N(1)-methyladenosine(58) in tRNA + S-adenosyl-L-homocysteine + H(+)</text>
        <dbReference type="Rhea" id="RHEA:43152"/>
        <dbReference type="Rhea" id="RHEA-COMP:10365"/>
        <dbReference type="Rhea" id="RHEA-COMP:10366"/>
        <dbReference type="ChEBI" id="CHEBI:15378"/>
        <dbReference type="ChEBI" id="CHEBI:57856"/>
        <dbReference type="ChEBI" id="CHEBI:59789"/>
        <dbReference type="ChEBI" id="CHEBI:74411"/>
        <dbReference type="ChEBI" id="CHEBI:74491"/>
        <dbReference type="EC" id="2.1.1.220"/>
    </reaction>
</comment>
<evidence type="ECO:0000259" key="10">
    <source>
        <dbReference type="Pfam" id="PF08704"/>
    </source>
</evidence>
<dbReference type="EMBL" id="HBUF01357484">
    <property type="protein sequence ID" value="CAG6718516.1"/>
    <property type="molecule type" value="Transcribed_RNA"/>
</dbReference>